<keyword evidence="2" id="KW-0472">Membrane</keyword>
<keyword evidence="2" id="KW-1133">Transmembrane helix</keyword>
<sequence length="222" mass="22142">MRSTSIALRAAGVAAAFVIGPLPGGIAYAGDSVTVTTHPAEVRAGDEVEIRVQGCRGTTGAASSTVFTADAELSGGGSWQPRDPGRSEESEESEGSERSEEGGGGDRAHTLSGSTLVRSHATSGGHDITVTCDGHEHRGAGTLRITGGSHHGDPSPAAPVRAGGGGTAALAVDRERPDEDAEAVGGPSTPHTVVGLILAAGAAVAVALRSSRRRPGRRTGSD</sequence>
<evidence type="ECO:0000256" key="1">
    <source>
        <dbReference type="SAM" id="MobiDB-lite"/>
    </source>
</evidence>
<dbReference type="EMBL" id="BSBI01000002">
    <property type="protein sequence ID" value="GLF93528.1"/>
    <property type="molecule type" value="Genomic_DNA"/>
</dbReference>
<feature type="compositionally biased region" description="Polar residues" evidence="1">
    <location>
        <begin position="111"/>
        <end position="122"/>
    </location>
</feature>
<feature type="region of interest" description="Disordered" evidence="1">
    <location>
        <begin position="70"/>
        <end position="168"/>
    </location>
</feature>
<gene>
    <name evidence="3" type="ORF">SYYSPA8_04545</name>
</gene>
<feature type="compositionally biased region" description="Basic and acidic residues" evidence="1">
    <location>
        <begin position="95"/>
        <end position="109"/>
    </location>
</feature>
<evidence type="ECO:0000313" key="3">
    <source>
        <dbReference type="EMBL" id="GLF93528.1"/>
    </source>
</evidence>
<name>A0ABQ5NT25_9ACTN</name>
<organism evidence="3 4">
    <name type="scientific">Streptomyces yaizuensis</name>
    <dbReference type="NCBI Taxonomy" id="2989713"/>
    <lineage>
        <taxon>Bacteria</taxon>
        <taxon>Bacillati</taxon>
        <taxon>Actinomycetota</taxon>
        <taxon>Actinomycetes</taxon>
        <taxon>Kitasatosporales</taxon>
        <taxon>Streptomycetaceae</taxon>
        <taxon>Streptomyces</taxon>
    </lineage>
</organism>
<feature type="transmembrane region" description="Helical" evidence="2">
    <location>
        <begin position="191"/>
        <end position="208"/>
    </location>
</feature>
<keyword evidence="2" id="KW-0812">Transmembrane</keyword>
<protein>
    <submittedName>
        <fullName evidence="3">PT domain-containing protein</fullName>
    </submittedName>
</protein>
<evidence type="ECO:0000256" key="2">
    <source>
        <dbReference type="SAM" id="Phobius"/>
    </source>
</evidence>
<reference evidence="3 4" key="1">
    <citation type="submission" date="2022-10" db="EMBL/GenBank/DDBJ databases">
        <title>Draft genome sequence of Streptomyces sp. YSPA8.</title>
        <authorList>
            <person name="Moriuchi R."/>
            <person name="Dohra H."/>
            <person name="Yamamura H."/>
            <person name="Kodani S."/>
        </authorList>
    </citation>
    <scope>NUCLEOTIDE SEQUENCE [LARGE SCALE GENOMIC DNA]</scope>
    <source>
        <strain evidence="3 4">YSPA8</strain>
    </source>
</reference>
<dbReference type="RefSeq" id="WP_323445638.1">
    <property type="nucleotide sequence ID" value="NZ_BSBI01000002.1"/>
</dbReference>
<accession>A0ABQ5NT25</accession>
<proteinExistence type="predicted"/>
<evidence type="ECO:0000313" key="4">
    <source>
        <dbReference type="Proteomes" id="UP001291653"/>
    </source>
</evidence>
<keyword evidence="4" id="KW-1185">Reference proteome</keyword>
<dbReference type="Proteomes" id="UP001291653">
    <property type="component" value="Unassembled WGS sequence"/>
</dbReference>
<comment type="caution">
    <text evidence="3">The sequence shown here is derived from an EMBL/GenBank/DDBJ whole genome shotgun (WGS) entry which is preliminary data.</text>
</comment>